<evidence type="ECO:0000256" key="1">
    <source>
        <dbReference type="SAM" id="Phobius"/>
    </source>
</evidence>
<dbReference type="InterPro" id="IPR049504">
    <property type="entry name" value="O-antigen_lig"/>
</dbReference>
<gene>
    <name evidence="2" type="ORF">H9746_07605</name>
</gene>
<feature type="transmembrane region" description="Helical" evidence="1">
    <location>
        <begin position="413"/>
        <end position="432"/>
    </location>
</feature>
<comment type="caution">
    <text evidence="2">The sequence shown here is derived from an EMBL/GenBank/DDBJ whole genome shotgun (WGS) entry which is preliminary data.</text>
</comment>
<organism evidence="2 3">
    <name type="scientific">Candidatus Butyricicoccus avistercoris</name>
    <dbReference type="NCBI Taxonomy" id="2838518"/>
    <lineage>
        <taxon>Bacteria</taxon>
        <taxon>Bacillati</taxon>
        <taxon>Bacillota</taxon>
        <taxon>Clostridia</taxon>
        <taxon>Eubacteriales</taxon>
        <taxon>Butyricicoccaceae</taxon>
        <taxon>Butyricicoccus</taxon>
    </lineage>
</organism>
<protein>
    <submittedName>
        <fullName evidence="2">O-antigen ligase family protein</fullName>
    </submittedName>
</protein>
<feature type="transmembrane region" description="Helical" evidence="1">
    <location>
        <begin position="387"/>
        <end position="407"/>
    </location>
</feature>
<dbReference type="AlphaFoldDB" id="A0A9D1PIN9"/>
<dbReference type="Proteomes" id="UP000886808">
    <property type="component" value="Unassembled WGS sequence"/>
</dbReference>
<feature type="transmembrane region" description="Helical" evidence="1">
    <location>
        <begin position="78"/>
        <end position="98"/>
    </location>
</feature>
<sequence length="438" mass="49305">MSEKTKKLERFFWFYLILNPILDIVSGLYIQFITGGDVYNSASLAPVTPSLIIRMFVLLVMVGYIVMIKDWKAVKIAIPMGIAWLLSIVSEFITFNSVSIFIDIQYFAKFAYNIAVFFVYCHLMKRSGLTKEQVIEKINKYIMISLFLLTVVIVIPYIFGAGHYTYADRYGYRGFRGFYYSGNDITGALMILFPIGSCYYLSLSEKISKKTHVFYALTLAMTLLSMLMIGTKTAFLAIGGTIVAVVLYALIELIRKNKKAACRVLIVAVVFAILYAVISGLAMLVTGYGMGKTLGDTLTGFGHINDESAEALLFNGRLNKLIPTWHDYRDGGIITWIFGVGRGSQLETVEMDLFEVLFYYGIFGFATMLWLYFKEGFIFVYRFIRKFSLLGLGAFVSLGLCVGYLIIAGHVLFTVTSGFYFAVILAYAKFITSCDLKK</sequence>
<feature type="transmembrane region" description="Helical" evidence="1">
    <location>
        <begin position="265"/>
        <end position="288"/>
    </location>
</feature>
<feature type="transmembrane region" description="Helical" evidence="1">
    <location>
        <begin position="235"/>
        <end position="253"/>
    </location>
</feature>
<accession>A0A9D1PIN9</accession>
<keyword evidence="2" id="KW-0436">Ligase</keyword>
<feature type="transmembrane region" description="Helical" evidence="1">
    <location>
        <begin position="104"/>
        <end position="121"/>
    </location>
</feature>
<dbReference type="GO" id="GO:0016874">
    <property type="term" value="F:ligase activity"/>
    <property type="evidence" value="ECO:0007669"/>
    <property type="project" value="UniProtKB-KW"/>
</dbReference>
<evidence type="ECO:0000313" key="3">
    <source>
        <dbReference type="Proteomes" id="UP000886808"/>
    </source>
</evidence>
<feature type="transmembrane region" description="Helical" evidence="1">
    <location>
        <begin position="44"/>
        <end position="66"/>
    </location>
</feature>
<feature type="transmembrane region" description="Helical" evidence="1">
    <location>
        <begin position="141"/>
        <end position="159"/>
    </location>
</feature>
<proteinExistence type="predicted"/>
<dbReference type="Pfam" id="PF13425">
    <property type="entry name" value="O-antigen_lig"/>
    <property type="match status" value="2"/>
</dbReference>
<feature type="transmembrane region" description="Helical" evidence="1">
    <location>
        <begin position="179"/>
        <end position="201"/>
    </location>
</feature>
<keyword evidence="1" id="KW-0472">Membrane</keyword>
<reference evidence="2" key="2">
    <citation type="submission" date="2021-04" db="EMBL/GenBank/DDBJ databases">
        <authorList>
            <person name="Gilroy R."/>
        </authorList>
    </citation>
    <scope>NUCLEOTIDE SEQUENCE</scope>
    <source>
        <strain evidence="2">CHK193-4272</strain>
    </source>
</reference>
<reference evidence="2" key="1">
    <citation type="journal article" date="2021" name="PeerJ">
        <title>Extensive microbial diversity within the chicken gut microbiome revealed by metagenomics and culture.</title>
        <authorList>
            <person name="Gilroy R."/>
            <person name="Ravi A."/>
            <person name="Getino M."/>
            <person name="Pursley I."/>
            <person name="Horton D.L."/>
            <person name="Alikhan N.F."/>
            <person name="Baker D."/>
            <person name="Gharbi K."/>
            <person name="Hall N."/>
            <person name="Watson M."/>
            <person name="Adriaenssens E.M."/>
            <person name="Foster-Nyarko E."/>
            <person name="Jarju S."/>
            <person name="Secka A."/>
            <person name="Antonio M."/>
            <person name="Oren A."/>
            <person name="Chaudhuri R.R."/>
            <person name="La Ragione R."/>
            <person name="Hildebrand F."/>
            <person name="Pallen M.J."/>
        </authorList>
    </citation>
    <scope>NUCLEOTIDE SEQUENCE</scope>
    <source>
        <strain evidence="2">CHK193-4272</strain>
    </source>
</reference>
<keyword evidence="1" id="KW-0812">Transmembrane</keyword>
<evidence type="ECO:0000313" key="2">
    <source>
        <dbReference type="EMBL" id="HIV62687.1"/>
    </source>
</evidence>
<feature type="transmembrane region" description="Helical" evidence="1">
    <location>
        <begin position="213"/>
        <end position="229"/>
    </location>
</feature>
<name>A0A9D1PIN9_9FIRM</name>
<feature type="transmembrane region" description="Helical" evidence="1">
    <location>
        <begin position="357"/>
        <end position="375"/>
    </location>
</feature>
<keyword evidence="1" id="KW-1133">Transmembrane helix</keyword>
<feature type="transmembrane region" description="Helical" evidence="1">
    <location>
        <begin position="12"/>
        <end position="32"/>
    </location>
</feature>
<dbReference type="EMBL" id="DXIE01000043">
    <property type="protein sequence ID" value="HIV62687.1"/>
    <property type="molecule type" value="Genomic_DNA"/>
</dbReference>